<gene>
    <name evidence="1" type="ORF">SAMEA1982600_02028</name>
</gene>
<organism evidence="1 2">
    <name type="scientific">Bordetella ansorpii</name>
    <dbReference type="NCBI Taxonomy" id="288768"/>
    <lineage>
        <taxon>Bacteria</taxon>
        <taxon>Pseudomonadati</taxon>
        <taxon>Pseudomonadota</taxon>
        <taxon>Betaproteobacteria</taxon>
        <taxon>Burkholderiales</taxon>
        <taxon>Alcaligenaceae</taxon>
        <taxon>Bordetella</taxon>
    </lineage>
</organism>
<dbReference type="EMBL" id="FKBS01000014">
    <property type="protein sequence ID" value="SAI25786.1"/>
    <property type="molecule type" value="Genomic_DNA"/>
</dbReference>
<name>A0A157NXL8_9BORD</name>
<evidence type="ECO:0000313" key="1">
    <source>
        <dbReference type="EMBL" id="SAI25786.1"/>
    </source>
</evidence>
<proteinExistence type="predicted"/>
<reference evidence="1 2" key="1">
    <citation type="submission" date="2016-03" db="EMBL/GenBank/DDBJ databases">
        <authorList>
            <consortium name="Pathogen Informatics"/>
        </authorList>
    </citation>
    <scope>NUCLEOTIDE SEQUENCE [LARGE SCALE GENOMIC DNA]</scope>
    <source>
        <strain evidence="1 2">NCTC13364</strain>
    </source>
</reference>
<sequence>MKELVLDEDCHDASQPRIGGGALLGGVAAWPVTASGQALHLIASFPAEFLGLQDFDGYVSVFSVYSKEDYFLDCITYHGDAQEMETLLHEKTTQVLFHARGKEVFGTEMIPCKRVRIRNDVPLPFQGSGFGDPAGLLQNETLGLAHGMRFALQLYGGDFPGGYRDIFGLTDAVGYLYLDGERREGMFFVQVS</sequence>
<dbReference type="RefSeq" id="WP_066411106.1">
    <property type="nucleotide sequence ID" value="NZ_FKBS01000014.1"/>
</dbReference>
<protein>
    <recommendedName>
        <fullName evidence="3">DUF1963 domain-containing protein</fullName>
    </recommendedName>
</protein>
<dbReference type="OrthoDB" id="8776978at2"/>
<evidence type="ECO:0008006" key="3">
    <source>
        <dbReference type="Google" id="ProtNLM"/>
    </source>
</evidence>
<dbReference type="AlphaFoldDB" id="A0A157NXL8"/>
<evidence type="ECO:0000313" key="2">
    <source>
        <dbReference type="Proteomes" id="UP000077037"/>
    </source>
</evidence>
<accession>A0A157NXL8</accession>
<dbReference type="Proteomes" id="UP000077037">
    <property type="component" value="Unassembled WGS sequence"/>
</dbReference>